<dbReference type="EMBL" id="PYBJ01000026">
    <property type="protein sequence ID" value="PSM39169.1"/>
    <property type="molecule type" value="Genomic_DNA"/>
</dbReference>
<evidence type="ECO:0000313" key="2">
    <source>
        <dbReference type="EMBL" id="PSM39169.1"/>
    </source>
</evidence>
<dbReference type="InterPro" id="IPR007278">
    <property type="entry name" value="DUF397"/>
</dbReference>
<feature type="domain" description="DUF397" evidence="1">
    <location>
        <begin position="9"/>
        <end position="58"/>
    </location>
</feature>
<gene>
    <name evidence="2" type="ORF">C6Y14_32365</name>
</gene>
<dbReference type="AlphaFoldDB" id="A0A2P8PYU6"/>
<organism evidence="2 3">
    <name type="scientific">Streptomyces dioscori</name>
    <dbReference type="NCBI Taxonomy" id="2109333"/>
    <lineage>
        <taxon>Bacteria</taxon>
        <taxon>Bacillati</taxon>
        <taxon>Actinomycetota</taxon>
        <taxon>Actinomycetes</taxon>
        <taxon>Kitasatosporales</taxon>
        <taxon>Streptomycetaceae</taxon>
        <taxon>Streptomyces</taxon>
        <taxon>Streptomyces aurantiacus group</taxon>
    </lineage>
</organism>
<keyword evidence="3" id="KW-1185">Reference proteome</keyword>
<dbReference type="Proteomes" id="UP000240429">
    <property type="component" value="Unassembled WGS sequence"/>
</dbReference>
<comment type="caution">
    <text evidence="2">The sequence shown here is derived from an EMBL/GenBank/DDBJ whole genome shotgun (WGS) entry which is preliminary data.</text>
</comment>
<dbReference type="Pfam" id="PF04149">
    <property type="entry name" value="DUF397"/>
    <property type="match status" value="1"/>
</dbReference>
<proteinExistence type="predicted"/>
<sequence length="67" mass="7196">MRFDDAEVRWRKSSASGSENCVEVAFADHVAVRDSSNPHGALLGFSAYSWCSFLSELKAPGSGARSS</sequence>
<dbReference type="RefSeq" id="WP_107020448.1">
    <property type="nucleotide sequence ID" value="NZ_KZ679052.1"/>
</dbReference>
<evidence type="ECO:0000313" key="3">
    <source>
        <dbReference type="Proteomes" id="UP000240429"/>
    </source>
</evidence>
<dbReference type="OrthoDB" id="4299240at2"/>
<protein>
    <submittedName>
        <fullName evidence="2">DUF397 domain-containing protein</fullName>
    </submittedName>
</protein>
<name>A0A2P8PYU6_9ACTN</name>
<reference evidence="2 3" key="1">
    <citation type="submission" date="2018-03" db="EMBL/GenBank/DDBJ databases">
        <title>Streptomyces dioscori sp. nov., a novel endophytic actinobacterium isolated from bulbil of Dioscorea bulbifera L.</title>
        <authorList>
            <person name="Zhikuan W."/>
        </authorList>
    </citation>
    <scope>NUCLEOTIDE SEQUENCE [LARGE SCALE GENOMIC DNA]</scope>
    <source>
        <strain evidence="2 3">A217</strain>
    </source>
</reference>
<accession>A0A2P8PYU6</accession>
<evidence type="ECO:0000259" key="1">
    <source>
        <dbReference type="Pfam" id="PF04149"/>
    </source>
</evidence>